<dbReference type="AlphaFoldDB" id="A0A976FE33"/>
<organism evidence="3 4">
    <name type="scientific">Bremia lactucae</name>
    <name type="common">Lettuce downy mildew</name>
    <dbReference type="NCBI Taxonomy" id="4779"/>
    <lineage>
        <taxon>Eukaryota</taxon>
        <taxon>Sar</taxon>
        <taxon>Stramenopiles</taxon>
        <taxon>Oomycota</taxon>
        <taxon>Peronosporomycetes</taxon>
        <taxon>Peronosporales</taxon>
        <taxon>Peronosporaceae</taxon>
        <taxon>Bremia</taxon>
    </lineage>
</organism>
<dbReference type="PANTHER" id="PTHR32166">
    <property type="entry name" value="OSJNBA0013A04.12 PROTEIN"/>
    <property type="match status" value="1"/>
</dbReference>
<dbReference type="Proteomes" id="UP000294530">
    <property type="component" value="Unassembled WGS sequence"/>
</dbReference>
<dbReference type="RefSeq" id="XP_067814520.1">
    <property type="nucleotide sequence ID" value="XM_067966477.1"/>
</dbReference>
<dbReference type="GeneID" id="94352148"/>
<dbReference type="Pfam" id="PF05699">
    <property type="entry name" value="Dimer_Tnp_hAT"/>
    <property type="match status" value="1"/>
</dbReference>
<evidence type="ECO:0000313" key="3">
    <source>
        <dbReference type="EMBL" id="TDH65021.1"/>
    </source>
</evidence>
<dbReference type="InterPro" id="IPR008906">
    <property type="entry name" value="HATC_C_dom"/>
</dbReference>
<dbReference type="InterPro" id="IPR007021">
    <property type="entry name" value="DUF659"/>
</dbReference>
<dbReference type="Pfam" id="PF04937">
    <property type="entry name" value="DUF659"/>
    <property type="match status" value="1"/>
</dbReference>
<evidence type="ECO:0000259" key="1">
    <source>
        <dbReference type="Pfam" id="PF04937"/>
    </source>
</evidence>
<dbReference type="KEGG" id="blac:94352148"/>
<dbReference type="EMBL" id="SHOA02000002">
    <property type="protein sequence ID" value="TDH65021.1"/>
    <property type="molecule type" value="Genomic_DNA"/>
</dbReference>
<protein>
    <recommendedName>
        <fullName evidence="5">DUF659 domain-containing protein</fullName>
    </recommendedName>
</protein>
<evidence type="ECO:0008006" key="5">
    <source>
        <dbReference type="Google" id="ProtNLM"/>
    </source>
</evidence>
<feature type="domain" description="DUF659" evidence="1">
    <location>
        <begin position="144"/>
        <end position="290"/>
    </location>
</feature>
<sequence length="590" mass="65156">MCGLVIRMRMHLARKCASCPEAVKVEMGAEIGRKHKASSSDGLAHPAMKARIEKDHDQGIAKVQTSSRDLVKAHKAQAATDTDDLTNLPLTSTPLTTKVVLDNKKDLDSCVARAIFRAGLPVAAVEHWAFIKMLKRMNSAYDPPRVSVLAASALDLEYAEVQSRLQAEMRDSSLVSIGVESWAVSQKCILVSCLINRPKPAVFSIESTGVMPPTPAVLVKTIHNTITQVGTGRVSVIVTDTTDGMKQASLMLQDQYSGITILPSCAYVMNQMMTEILGMRTIARTLDICKKLAGFFATDHLARGSFLRVSEHMHFVDEIAPMGDPDDSSPIGLLECLFKVERGRHILDILLAENGTMNKLIAQAKEEIITLAFWKDVSLFTELLGPFLEILKMFEADSPLLSTFYHQFTLLWAHLNKFEELASKLQPIVTGYWETIQHPAIYAAYLLDPRFPLSNLTGEATSEALAYIKRTSNVEAYGTIVDELTRFTARTGLFADDAIWESAQKCSPLHWWKGFIGSSCPNLQRVAMLTLSFPISSGLPKRKREIFKRILLMNAQYMSEAQSSKAAVVCLNSTLVSSVEDNSVSSETHV</sequence>
<reference evidence="3 4" key="1">
    <citation type="journal article" date="2021" name="Genome Biol.">
        <title>AFLAP: assembly-free linkage analysis pipeline using k-mers from genome sequencing data.</title>
        <authorList>
            <person name="Fletcher K."/>
            <person name="Zhang L."/>
            <person name="Gil J."/>
            <person name="Han R."/>
            <person name="Cavanaugh K."/>
            <person name="Michelmore R."/>
        </authorList>
    </citation>
    <scope>NUCLEOTIDE SEQUENCE [LARGE SCALE GENOMIC DNA]</scope>
    <source>
        <strain evidence="3 4">SF5</strain>
    </source>
</reference>
<keyword evidence="4" id="KW-1185">Reference proteome</keyword>
<dbReference type="InterPro" id="IPR012337">
    <property type="entry name" value="RNaseH-like_sf"/>
</dbReference>
<name>A0A976FE33_BRELC</name>
<dbReference type="OrthoDB" id="4951847at2759"/>
<proteinExistence type="predicted"/>
<comment type="caution">
    <text evidence="3">The sequence shown here is derived from an EMBL/GenBank/DDBJ whole genome shotgun (WGS) entry which is preliminary data.</text>
</comment>
<accession>A0A976FE33</accession>
<dbReference type="PANTHER" id="PTHR32166:SF24">
    <property type="entry name" value="F16P17.2 PROTEIN"/>
    <property type="match status" value="1"/>
</dbReference>
<feature type="domain" description="HAT C-terminal dimerisation" evidence="2">
    <location>
        <begin position="498"/>
        <end position="574"/>
    </location>
</feature>
<evidence type="ECO:0000313" key="4">
    <source>
        <dbReference type="Proteomes" id="UP000294530"/>
    </source>
</evidence>
<gene>
    <name evidence="3" type="ORF">CCR75_008425</name>
</gene>
<dbReference type="GO" id="GO:0046983">
    <property type="term" value="F:protein dimerization activity"/>
    <property type="evidence" value="ECO:0007669"/>
    <property type="project" value="InterPro"/>
</dbReference>
<dbReference type="SUPFAM" id="SSF53098">
    <property type="entry name" value="Ribonuclease H-like"/>
    <property type="match status" value="1"/>
</dbReference>
<evidence type="ECO:0000259" key="2">
    <source>
        <dbReference type="Pfam" id="PF05699"/>
    </source>
</evidence>